<feature type="chain" id="PRO_5012263579" description="Outer membrane protein beta-barrel domain-containing protein" evidence="2">
    <location>
        <begin position="23"/>
        <end position="238"/>
    </location>
</feature>
<organism evidence="3 4">
    <name type="scientific">Hymenobacter mucosus</name>
    <dbReference type="NCBI Taxonomy" id="1411120"/>
    <lineage>
        <taxon>Bacteria</taxon>
        <taxon>Pseudomonadati</taxon>
        <taxon>Bacteroidota</taxon>
        <taxon>Cytophagia</taxon>
        <taxon>Cytophagales</taxon>
        <taxon>Hymenobacteraceae</taxon>
        <taxon>Hymenobacter</taxon>
    </lineage>
</organism>
<keyword evidence="4" id="KW-1185">Reference proteome</keyword>
<evidence type="ECO:0008006" key="5">
    <source>
        <dbReference type="Google" id="ProtNLM"/>
    </source>
</evidence>
<gene>
    <name evidence="3" type="ORF">SAMN06269173_11918</name>
</gene>
<accession>A0A239B8Y5</accession>
<proteinExistence type="predicted"/>
<name>A0A239B8Y5_9BACT</name>
<keyword evidence="2" id="KW-0732">Signal</keyword>
<dbReference type="EMBL" id="FZNS01000019">
    <property type="protein sequence ID" value="SNS03664.1"/>
    <property type="molecule type" value="Genomic_DNA"/>
</dbReference>
<evidence type="ECO:0000313" key="4">
    <source>
        <dbReference type="Proteomes" id="UP000198310"/>
    </source>
</evidence>
<feature type="compositionally biased region" description="Low complexity" evidence="1">
    <location>
        <begin position="42"/>
        <end position="56"/>
    </location>
</feature>
<evidence type="ECO:0000313" key="3">
    <source>
        <dbReference type="EMBL" id="SNS03664.1"/>
    </source>
</evidence>
<evidence type="ECO:0000256" key="1">
    <source>
        <dbReference type="SAM" id="MobiDB-lite"/>
    </source>
</evidence>
<feature type="signal peptide" evidence="2">
    <location>
        <begin position="1"/>
        <end position="22"/>
    </location>
</feature>
<sequence length="238" mass="25568">MKILALTCLLPFVTLFHSSAQGQVPVLRSGGQNILAKPNNASTRSSTSKHSGSSTTYATPPFGSSQTSTDGLFREGTTVVNLGLGLGMGYGSPFRSVDATPAMSISAERGVLEGIGPGVIGLGGLIGYKGYRYDYPGSEYNASWRNIVVLIRGTYHYDLLQVPNLDTYVGASIGARFEHYKDTYLETVPASEYDPGLGTKFETGVFLGGRYYLTNRIGAFAELGYDMSYFKLGLTGRF</sequence>
<reference evidence="4" key="1">
    <citation type="submission" date="2017-06" db="EMBL/GenBank/DDBJ databases">
        <authorList>
            <person name="Varghese N."/>
            <person name="Submissions S."/>
        </authorList>
    </citation>
    <scope>NUCLEOTIDE SEQUENCE [LARGE SCALE GENOMIC DNA]</scope>
    <source>
        <strain evidence="4">DSM 28041</strain>
    </source>
</reference>
<dbReference type="Proteomes" id="UP000198310">
    <property type="component" value="Unassembled WGS sequence"/>
</dbReference>
<dbReference type="RefSeq" id="WP_143437253.1">
    <property type="nucleotide sequence ID" value="NZ_FZNS01000019.1"/>
</dbReference>
<evidence type="ECO:0000256" key="2">
    <source>
        <dbReference type="SAM" id="SignalP"/>
    </source>
</evidence>
<protein>
    <recommendedName>
        <fullName evidence="5">Outer membrane protein beta-barrel domain-containing protein</fullName>
    </recommendedName>
</protein>
<feature type="region of interest" description="Disordered" evidence="1">
    <location>
        <begin position="33"/>
        <end position="69"/>
    </location>
</feature>
<dbReference type="AlphaFoldDB" id="A0A239B8Y5"/>